<evidence type="ECO:0000256" key="1">
    <source>
        <dbReference type="SAM" id="MobiDB-lite"/>
    </source>
</evidence>
<dbReference type="OrthoDB" id="5082712at2"/>
<organism evidence="2 3">
    <name type="scientific">Microbacterium radiodurans</name>
    <dbReference type="NCBI Taxonomy" id="661398"/>
    <lineage>
        <taxon>Bacteria</taxon>
        <taxon>Bacillati</taxon>
        <taxon>Actinomycetota</taxon>
        <taxon>Actinomycetes</taxon>
        <taxon>Micrococcales</taxon>
        <taxon>Microbacteriaceae</taxon>
        <taxon>Microbacterium</taxon>
    </lineage>
</organism>
<dbReference type="EMBL" id="VYRZ01000002">
    <property type="protein sequence ID" value="KAA9086936.1"/>
    <property type="molecule type" value="Genomic_DNA"/>
</dbReference>
<comment type="caution">
    <text evidence="2">The sequence shown here is derived from an EMBL/GenBank/DDBJ whole genome shotgun (WGS) entry which is preliminary data.</text>
</comment>
<reference evidence="3" key="1">
    <citation type="submission" date="2019-09" db="EMBL/GenBank/DDBJ databases">
        <title>Mumia zhuanghuii sp. nov. isolated from the intestinal contents of plateau pika (Ochotona curzoniae) in the Qinghai-Tibet plateau of China.</title>
        <authorList>
            <person name="Tian Z."/>
        </authorList>
    </citation>
    <scope>NUCLEOTIDE SEQUENCE [LARGE SCALE GENOMIC DNA]</scope>
    <source>
        <strain evidence="3">DSM 25564</strain>
    </source>
</reference>
<evidence type="ECO:0000313" key="3">
    <source>
        <dbReference type="Proteomes" id="UP000327039"/>
    </source>
</evidence>
<feature type="region of interest" description="Disordered" evidence="1">
    <location>
        <begin position="1"/>
        <end position="74"/>
    </location>
</feature>
<evidence type="ECO:0000313" key="2">
    <source>
        <dbReference type="EMBL" id="KAA9086936.1"/>
    </source>
</evidence>
<dbReference type="AlphaFoldDB" id="A0A5J5IQP4"/>
<sequence>MGLFTQRPEEPSEWAGLPAEPHTRGGAADELADEPQPSAGSIDLLFGAPTGTTASVEVPVSEPATPGDADGDGD</sequence>
<gene>
    <name evidence="2" type="ORF">F6B42_08100</name>
</gene>
<protein>
    <submittedName>
        <fullName evidence="2">Uncharacterized protein</fullName>
    </submittedName>
</protein>
<accession>A0A5J5IQP4</accession>
<proteinExistence type="predicted"/>
<name>A0A5J5IQP4_9MICO</name>
<dbReference type="Proteomes" id="UP000327039">
    <property type="component" value="Unassembled WGS sequence"/>
</dbReference>
<dbReference type="RefSeq" id="WP_150419103.1">
    <property type="nucleotide sequence ID" value="NZ_VYRZ01000002.1"/>
</dbReference>
<keyword evidence="3" id="KW-1185">Reference proteome</keyword>